<comment type="caution">
    <text evidence="18">The sequence shown here is derived from an EMBL/GenBank/DDBJ whole genome shotgun (WGS) entry which is preliminary data.</text>
</comment>
<evidence type="ECO:0000256" key="4">
    <source>
        <dbReference type="ARBA" id="ARBA00013213"/>
    </source>
</evidence>
<proteinExistence type="inferred from homology"/>
<dbReference type="RefSeq" id="WP_124221941.1">
    <property type="nucleotide sequence ID" value="NZ_RKRF01000009.1"/>
</dbReference>
<evidence type="ECO:0000256" key="5">
    <source>
        <dbReference type="ARBA" id="ARBA00013376"/>
    </source>
</evidence>
<evidence type="ECO:0000256" key="13">
    <source>
        <dbReference type="PIRSR" id="PIRSR036497-2"/>
    </source>
</evidence>
<keyword evidence="8 14" id="KW-0560">Oxidoreductase</keyword>
<dbReference type="InterPro" id="IPR001342">
    <property type="entry name" value="HDH_cat"/>
</dbReference>
<evidence type="ECO:0000256" key="8">
    <source>
        <dbReference type="ARBA" id="ARBA00023002"/>
    </source>
</evidence>
<feature type="domain" description="Aspartate/homoserine dehydrogenase NAD-binding" evidence="17">
    <location>
        <begin position="10"/>
        <end position="128"/>
    </location>
</feature>
<reference evidence="18 19" key="1">
    <citation type="submission" date="2018-11" db="EMBL/GenBank/DDBJ databases">
        <title>Genomic Encyclopedia of Type Strains, Phase IV (KMG-IV): sequencing the most valuable type-strain genomes for metagenomic binning, comparative biology and taxonomic classification.</title>
        <authorList>
            <person name="Goeker M."/>
        </authorList>
    </citation>
    <scope>NUCLEOTIDE SEQUENCE [LARGE SCALE GENOMIC DNA]</scope>
    <source>
        <strain evidence="18 19">DSM 18090</strain>
    </source>
</reference>
<dbReference type="GO" id="GO:0004412">
    <property type="term" value="F:homoserine dehydrogenase activity"/>
    <property type="evidence" value="ECO:0007669"/>
    <property type="project" value="UniProtKB-EC"/>
</dbReference>
<comment type="pathway">
    <text evidence="1 14">Amino-acid biosynthesis; L-threonine biosynthesis; L-threonine from L-aspartate: step 3/5.</text>
</comment>
<feature type="binding site" evidence="13">
    <location>
        <position position="189"/>
    </location>
    <ligand>
        <name>L-homoserine</name>
        <dbReference type="ChEBI" id="CHEBI:57476"/>
    </ligand>
</feature>
<evidence type="ECO:0000256" key="14">
    <source>
        <dbReference type="RuleBase" id="RU000579"/>
    </source>
</evidence>
<dbReference type="Gene3D" id="3.30.360.10">
    <property type="entry name" value="Dihydrodipicolinate Reductase, domain 2"/>
    <property type="match status" value="1"/>
</dbReference>
<keyword evidence="7 14" id="KW-0791">Threonine biosynthesis</keyword>
<evidence type="ECO:0000256" key="10">
    <source>
        <dbReference type="ARBA" id="ARBA00023167"/>
    </source>
</evidence>
<evidence type="ECO:0000256" key="7">
    <source>
        <dbReference type="ARBA" id="ARBA00022697"/>
    </source>
</evidence>
<dbReference type="AlphaFoldDB" id="A0A3N5C9R6"/>
<dbReference type="UniPathway" id="UPA00050">
    <property type="reaction ID" value="UER00063"/>
</dbReference>
<dbReference type="PROSITE" id="PS01042">
    <property type="entry name" value="HOMOSER_DHGENASE"/>
    <property type="match status" value="1"/>
</dbReference>
<comment type="similarity">
    <text evidence="3 15">Belongs to the homoserine dehydrogenase family.</text>
</comment>
<dbReference type="SUPFAM" id="SSF51735">
    <property type="entry name" value="NAD(P)-binding Rossmann-fold domains"/>
    <property type="match status" value="1"/>
</dbReference>
<comment type="catalytic activity">
    <reaction evidence="11">
        <text>L-homoserine + NADP(+) = L-aspartate 4-semialdehyde + NADPH + H(+)</text>
        <dbReference type="Rhea" id="RHEA:15761"/>
        <dbReference type="ChEBI" id="CHEBI:15378"/>
        <dbReference type="ChEBI" id="CHEBI:57476"/>
        <dbReference type="ChEBI" id="CHEBI:57783"/>
        <dbReference type="ChEBI" id="CHEBI:58349"/>
        <dbReference type="ChEBI" id="CHEBI:537519"/>
        <dbReference type="EC" id="1.1.1.3"/>
    </reaction>
    <physiologicalReaction direction="right-to-left" evidence="11">
        <dbReference type="Rhea" id="RHEA:15763"/>
    </physiologicalReaction>
</comment>
<keyword evidence="13 14" id="KW-0521">NADP</keyword>
<protein>
    <recommendedName>
        <fullName evidence="5 14">Homoserine dehydrogenase</fullName>
        <ecNumber evidence="4 14">1.1.1.3</ecNumber>
    </recommendedName>
</protein>
<dbReference type="PANTHER" id="PTHR43331">
    <property type="entry name" value="HOMOSERINE DEHYDROGENASE"/>
    <property type="match status" value="1"/>
</dbReference>
<dbReference type="FunFam" id="3.30.360.10:FF:000005">
    <property type="entry name" value="Homoserine dehydrogenase"/>
    <property type="match status" value="1"/>
</dbReference>
<feature type="binding site" evidence="13">
    <location>
        <position position="104"/>
    </location>
    <ligand>
        <name>NADPH</name>
        <dbReference type="ChEBI" id="CHEBI:57783"/>
    </ligand>
</feature>
<dbReference type="GO" id="GO:0050661">
    <property type="term" value="F:NADP binding"/>
    <property type="evidence" value="ECO:0007669"/>
    <property type="project" value="InterPro"/>
</dbReference>
<dbReference type="EC" id="1.1.1.3" evidence="4 14"/>
<evidence type="ECO:0000259" key="16">
    <source>
        <dbReference type="Pfam" id="PF00742"/>
    </source>
</evidence>
<evidence type="ECO:0000256" key="15">
    <source>
        <dbReference type="RuleBase" id="RU004171"/>
    </source>
</evidence>
<evidence type="ECO:0000256" key="6">
    <source>
        <dbReference type="ARBA" id="ARBA00022605"/>
    </source>
</evidence>
<dbReference type="InterPro" id="IPR036291">
    <property type="entry name" value="NAD(P)-bd_dom_sf"/>
</dbReference>
<gene>
    <name evidence="18" type="ORF">EDC24_1921</name>
</gene>
<sequence>MDSVKVAILGFGTVGSGIYEIISEQQERLEKVLGRPVEVAAVLVKDCSKERTIPSDVLVTDDFDDILRLSDLDAVFEAIVGVEPGYTYLSKAIDAGLHVVTANKELFAYRGLELKQRAEERGVNVRFEATVAGGVPIIGALCNLLRMNQIVKIEAILNGTSNYILTKMREEQVSFDQALSEAQRLGYAEADPTNDIEGFDALFKVVILAELLSGQKVDWDEVYRKGISHITAYDLAQANGRIKHIGRLVIDGDGIHADVRPISLTESHKLYPIEGVDNAIVVTGDLVGELVFQGPGAGKLPTASVMVEDFVDLFKSARKPVDIF</sequence>
<keyword evidence="19" id="KW-1185">Reference proteome</keyword>
<name>A0A3N5C9R6_9BACI</name>
<dbReference type="InterPro" id="IPR005106">
    <property type="entry name" value="Asp/hSer_DH_NAD-bd"/>
</dbReference>
<dbReference type="PANTHER" id="PTHR43331:SF1">
    <property type="entry name" value="HOMOSERINE DEHYDROGENASE"/>
    <property type="match status" value="1"/>
</dbReference>
<dbReference type="GO" id="GO:0009088">
    <property type="term" value="P:threonine biosynthetic process"/>
    <property type="evidence" value="ECO:0007669"/>
    <property type="project" value="UniProtKB-UniPathway"/>
</dbReference>
<keyword evidence="6 14" id="KW-0028">Amino-acid biosynthesis</keyword>
<dbReference type="EMBL" id="RKRF01000009">
    <property type="protein sequence ID" value="RPF53421.1"/>
    <property type="molecule type" value="Genomic_DNA"/>
</dbReference>
<dbReference type="Pfam" id="PF00742">
    <property type="entry name" value="Homoserine_dh"/>
    <property type="match status" value="1"/>
</dbReference>
<evidence type="ECO:0000256" key="1">
    <source>
        <dbReference type="ARBA" id="ARBA00005056"/>
    </source>
</evidence>
<evidence type="ECO:0000256" key="3">
    <source>
        <dbReference type="ARBA" id="ARBA00006753"/>
    </source>
</evidence>
<dbReference type="InterPro" id="IPR019811">
    <property type="entry name" value="HDH_CS"/>
</dbReference>
<dbReference type="OrthoDB" id="9808167at2"/>
<accession>A0A3N5C9R6</accession>
<dbReference type="UniPathway" id="UPA00051">
    <property type="reaction ID" value="UER00465"/>
</dbReference>
<feature type="binding site" evidence="13">
    <location>
        <begin position="10"/>
        <end position="15"/>
    </location>
    <ligand>
        <name>NADP(+)</name>
        <dbReference type="ChEBI" id="CHEBI:58349"/>
    </ligand>
</feature>
<evidence type="ECO:0000256" key="12">
    <source>
        <dbReference type="PIRSR" id="PIRSR036497-1"/>
    </source>
</evidence>
<evidence type="ECO:0000256" key="2">
    <source>
        <dbReference type="ARBA" id="ARBA00005062"/>
    </source>
</evidence>
<dbReference type="PIRSF" id="PIRSF036497">
    <property type="entry name" value="HDH_short"/>
    <property type="match status" value="1"/>
</dbReference>
<feature type="active site" description="Proton donor" evidence="12">
    <location>
        <position position="204"/>
    </location>
</feature>
<feature type="domain" description="Homoserine dehydrogenase catalytic" evidence="16">
    <location>
        <begin position="136"/>
        <end position="311"/>
    </location>
</feature>
<dbReference type="GO" id="GO:0009086">
    <property type="term" value="P:methionine biosynthetic process"/>
    <property type="evidence" value="ECO:0007669"/>
    <property type="project" value="UniProtKB-KW"/>
</dbReference>
<organism evidence="18 19">
    <name type="scientific">Aquisalibacillus elongatus</name>
    <dbReference type="NCBI Taxonomy" id="485577"/>
    <lineage>
        <taxon>Bacteria</taxon>
        <taxon>Bacillati</taxon>
        <taxon>Bacillota</taxon>
        <taxon>Bacilli</taxon>
        <taxon>Bacillales</taxon>
        <taxon>Bacillaceae</taxon>
        <taxon>Aquisalibacillus</taxon>
    </lineage>
</organism>
<keyword evidence="9" id="KW-0915">Sodium</keyword>
<evidence type="ECO:0000256" key="11">
    <source>
        <dbReference type="ARBA" id="ARBA00048841"/>
    </source>
</evidence>
<comment type="pathway">
    <text evidence="2 14">Amino-acid biosynthesis; L-methionine biosynthesis via de novo pathway; L-homoserine from L-aspartate: step 3/3.</text>
</comment>
<dbReference type="NCBIfam" id="NF004976">
    <property type="entry name" value="PRK06349.1"/>
    <property type="match status" value="1"/>
</dbReference>
<evidence type="ECO:0000313" key="18">
    <source>
        <dbReference type="EMBL" id="RPF53421.1"/>
    </source>
</evidence>
<dbReference type="InterPro" id="IPR022697">
    <property type="entry name" value="HDH_short"/>
</dbReference>
<keyword evidence="10 14" id="KW-0486">Methionine biosynthesis</keyword>
<dbReference type="Proteomes" id="UP000276443">
    <property type="component" value="Unassembled WGS sequence"/>
</dbReference>
<dbReference type="Gene3D" id="3.40.50.720">
    <property type="entry name" value="NAD(P)-binding Rossmann-like Domain"/>
    <property type="match status" value="1"/>
</dbReference>
<dbReference type="SUPFAM" id="SSF55347">
    <property type="entry name" value="Glyceraldehyde-3-phosphate dehydrogenase-like, C-terminal domain"/>
    <property type="match status" value="1"/>
</dbReference>
<evidence type="ECO:0000256" key="9">
    <source>
        <dbReference type="ARBA" id="ARBA00023053"/>
    </source>
</evidence>
<evidence type="ECO:0000313" key="19">
    <source>
        <dbReference type="Proteomes" id="UP000276443"/>
    </source>
</evidence>
<evidence type="ECO:0000259" key="17">
    <source>
        <dbReference type="Pfam" id="PF03447"/>
    </source>
</evidence>
<dbReference type="Pfam" id="PF03447">
    <property type="entry name" value="NAD_binding_3"/>
    <property type="match status" value="1"/>
</dbReference>